<protein>
    <submittedName>
        <fullName evidence="2">Uncharacterized protein</fullName>
    </submittedName>
</protein>
<evidence type="ECO:0000256" key="1">
    <source>
        <dbReference type="SAM" id="MobiDB-lite"/>
    </source>
</evidence>
<comment type="caution">
    <text evidence="2">The sequence shown here is derived from an EMBL/GenBank/DDBJ whole genome shotgun (WGS) entry which is preliminary data.</text>
</comment>
<dbReference type="Proteomes" id="UP001189429">
    <property type="component" value="Unassembled WGS sequence"/>
</dbReference>
<gene>
    <name evidence="2" type="ORF">PCOR1329_LOCUS71126</name>
</gene>
<feature type="region of interest" description="Disordered" evidence="1">
    <location>
        <begin position="47"/>
        <end position="80"/>
    </location>
</feature>
<feature type="non-terminal residue" evidence="2">
    <location>
        <position position="1"/>
    </location>
</feature>
<name>A0ABN9WZJ0_9DINO</name>
<evidence type="ECO:0000313" key="2">
    <source>
        <dbReference type="EMBL" id="CAK0891074.1"/>
    </source>
</evidence>
<organism evidence="2 3">
    <name type="scientific">Prorocentrum cordatum</name>
    <dbReference type="NCBI Taxonomy" id="2364126"/>
    <lineage>
        <taxon>Eukaryota</taxon>
        <taxon>Sar</taxon>
        <taxon>Alveolata</taxon>
        <taxon>Dinophyceae</taxon>
        <taxon>Prorocentrales</taxon>
        <taxon>Prorocentraceae</taxon>
        <taxon>Prorocentrum</taxon>
    </lineage>
</organism>
<keyword evidence="3" id="KW-1185">Reference proteome</keyword>
<reference evidence="2" key="1">
    <citation type="submission" date="2023-10" db="EMBL/GenBank/DDBJ databases">
        <authorList>
            <person name="Chen Y."/>
            <person name="Shah S."/>
            <person name="Dougan E. K."/>
            <person name="Thang M."/>
            <person name="Chan C."/>
        </authorList>
    </citation>
    <scope>NUCLEOTIDE SEQUENCE [LARGE SCALE GENOMIC DNA]</scope>
</reference>
<feature type="compositionally biased region" description="Gly residues" evidence="1">
    <location>
        <begin position="112"/>
        <end position="126"/>
    </location>
</feature>
<feature type="region of interest" description="Disordered" evidence="1">
    <location>
        <begin position="155"/>
        <end position="214"/>
    </location>
</feature>
<feature type="region of interest" description="Disordered" evidence="1">
    <location>
        <begin position="101"/>
        <end position="137"/>
    </location>
</feature>
<feature type="non-terminal residue" evidence="2">
    <location>
        <position position="214"/>
    </location>
</feature>
<dbReference type="EMBL" id="CAUYUJ010019425">
    <property type="protein sequence ID" value="CAK0891074.1"/>
    <property type="molecule type" value="Genomic_DNA"/>
</dbReference>
<evidence type="ECO:0000313" key="3">
    <source>
        <dbReference type="Proteomes" id="UP001189429"/>
    </source>
</evidence>
<sequence>SARFRQLRRVPLQVELPQEHALLDVWPIPRAQACQPVAAQWSLGGQWSRRGSAEGQPQGQGRSGGWELQGQGRSGERRRRWPPWLSWRPRAVIRVIGARRAAGHPRPVHGGQAPGGGCGGPGGGGQAPAQSGPGLGHVAADSRWLEVSHLRLRRGGARELQRAGEGGPDQPPDVRGGPQGHAGGRGDVRTQLPGAAAAAQEGHRGSRGQQAPQE</sequence>
<accession>A0ABN9WZJ0</accession>
<proteinExistence type="predicted"/>